<feature type="transmembrane region" description="Helical" evidence="1">
    <location>
        <begin position="569"/>
        <end position="593"/>
    </location>
</feature>
<dbReference type="EMBL" id="LT599584">
    <property type="protein sequence ID" value="SBW84633.1"/>
    <property type="molecule type" value="Genomic_DNA"/>
</dbReference>
<evidence type="ECO:0000313" key="2">
    <source>
        <dbReference type="EMBL" id="SBW84633.1"/>
    </source>
</evidence>
<reference evidence="3" key="1">
    <citation type="submission" date="2016-07" db="EMBL/GenBank/DDBJ databases">
        <authorList>
            <person name="Florea S."/>
            <person name="Webb J.S."/>
            <person name="Jaromczyk J."/>
            <person name="Schardl C.L."/>
        </authorList>
    </citation>
    <scope>NUCLEOTIDE SEQUENCE [LARGE SCALE GENOMIC DNA]</scope>
    <source>
        <strain evidence="3">1YdBTEX2</strain>
    </source>
</reference>
<dbReference type="Proteomes" id="UP000245431">
    <property type="component" value="Chromosome PVE_r2"/>
</dbReference>
<keyword evidence="1" id="KW-0812">Transmembrane</keyword>
<feature type="transmembrane region" description="Helical" evidence="1">
    <location>
        <begin position="495"/>
        <end position="516"/>
    </location>
</feature>
<sequence length="630" mass="69213">MAAATEGFTAGDIAHSLKSKAEHAFGVAVTDPFAVKGIENHKADITYTVTATYTSEPESRQVQYAAGPAYNQAYIGDVLAQRHKQIFSDATYTRNLMQGQLKGNANLYRSPVSKHLILRDDAYCYSVEDCRGCGGSGKNDCSTCNGTMYHACRECNGQCRMPCTNCSGTGNTSHSRYCVGCGGSGTRMGDRCNQCYGTGKSGSPCYRCHATGTMTCNGCNGGGRQNCRQCHQGEVQCSSCKGACQLTYEYNLNVYAQTKVSYGWTNLTAPWLAPALKEMMSAPECSTIFSVNRYELANETPNVFVGTGHVVAAQAQVGFQGMNGTCQFIGPTLVPVFLDNILSGGFKKTLEGVKDHKNLKAVFQASSSKIARELVSEQAKGKDINECSPVRKGIITSNDATAFSMARSLSTLHIMTTFKQFRWSAVFGLANSLFGVLVVLYGLMSILHMDATNEHSKGEWCLGLFAILVDPKGVSDAFMSPMQYFFDRFRYGFDYLLIACWMLTALVFNRFTLPLLAPRLWGWASSSFLRVGILAVPSMAVVQMFMALHPSQFVPLQFSSLIPTVHLNMGQVFVWFVVITPQIYLLSLTISIIRYKAAGIHWGEKMMRLMLQEENTTGIRRVFLEKSKAR</sequence>
<gene>
    <name evidence="2" type="ORF">PVE_R2G0607</name>
</gene>
<evidence type="ECO:0000313" key="3">
    <source>
        <dbReference type="Proteomes" id="UP000245431"/>
    </source>
</evidence>
<proteinExistence type="predicted"/>
<evidence type="ECO:0000256" key="1">
    <source>
        <dbReference type="SAM" id="Phobius"/>
    </source>
</evidence>
<keyword evidence="1" id="KW-1133">Transmembrane helix</keyword>
<dbReference type="AlphaFoldDB" id="A0A1D3K8D1"/>
<accession>A0A1D3K8D1</accession>
<keyword evidence="1" id="KW-0472">Membrane</keyword>
<feature type="transmembrane region" description="Helical" evidence="1">
    <location>
        <begin position="423"/>
        <end position="444"/>
    </location>
</feature>
<name>A0A1D3K8D1_PSEVE</name>
<organism evidence="2 3">
    <name type="scientific">Pseudomonas veronii 1YdBTEX2</name>
    <dbReference type="NCBI Taxonomy" id="1295141"/>
    <lineage>
        <taxon>Bacteria</taxon>
        <taxon>Pseudomonadati</taxon>
        <taxon>Pseudomonadota</taxon>
        <taxon>Gammaproteobacteria</taxon>
        <taxon>Pseudomonadales</taxon>
        <taxon>Pseudomonadaceae</taxon>
        <taxon>Pseudomonas</taxon>
    </lineage>
</organism>
<feature type="transmembrane region" description="Helical" evidence="1">
    <location>
        <begin position="528"/>
        <end position="549"/>
    </location>
</feature>
<protein>
    <submittedName>
        <fullName evidence="2">Uncharacterized protein</fullName>
    </submittedName>
</protein>